<dbReference type="Proteomes" id="UP001448207">
    <property type="component" value="Unassembled WGS sequence"/>
</dbReference>
<dbReference type="PANTHER" id="PTHR12387:SF0">
    <property type="entry name" value="26S PROTEASOME NON-ATPASE REGULATORY SUBUNIT 8"/>
    <property type="match status" value="1"/>
</dbReference>
<evidence type="ECO:0000256" key="1">
    <source>
        <dbReference type="ARBA" id="ARBA00009627"/>
    </source>
</evidence>
<dbReference type="Gene3D" id="1.25.40.990">
    <property type="match status" value="1"/>
</dbReference>
<accession>A0ABR3BJU5</accession>
<keyword evidence="3" id="KW-0812">Transmembrane</keyword>
<evidence type="ECO:0000256" key="3">
    <source>
        <dbReference type="SAM" id="Phobius"/>
    </source>
</evidence>
<dbReference type="InterPro" id="IPR006746">
    <property type="entry name" value="26S_Psome_Rpn12"/>
</dbReference>
<feature type="transmembrane region" description="Helical" evidence="3">
    <location>
        <begin position="279"/>
        <end position="301"/>
    </location>
</feature>
<reference evidence="5 6" key="1">
    <citation type="submission" date="2024-04" db="EMBL/GenBank/DDBJ databases">
        <title>Symmetric and asymmetric DNA N6-adenine methylation regulates different biological responses in Mucorales.</title>
        <authorList>
            <consortium name="Lawrence Berkeley National Laboratory"/>
            <person name="Lax C."/>
            <person name="Mondo S.J."/>
            <person name="Osorio-Concepcion M."/>
            <person name="Muszewska A."/>
            <person name="Corrochano-Luque M."/>
            <person name="Gutierrez G."/>
            <person name="Riley R."/>
            <person name="Lipzen A."/>
            <person name="Guo J."/>
            <person name="Hundley H."/>
            <person name="Amirebrahimi M."/>
            <person name="Ng V."/>
            <person name="Lorenzo-Gutierrez D."/>
            <person name="Binder U."/>
            <person name="Yang J."/>
            <person name="Song Y."/>
            <person name="Canovas D."/>
            <person name="Navarro E."/>
            <person name="Freitag M."/>
            <person name="Gabaldon T."/>
            <person name="Grigoriev I.V."/>
            <person name="Corrochano L.M."/>
            <person name="Nicolas F.E."/>
            <person name="Garre V."/>
        </authorList>
    </citation>
    <scope>NUCLEOTIDE SEQUENCE [LARGE SCALE GENOMIC DNA]</scope>
    <source>
        <strain evidence="5 6">L51</strain>
    </source>
</reference>
<evidence type="ECO:0000256" key="2">
    <source>
        <dbReference type="ARBA" id="ARBA00022942"/>
    </source>
</evidence>
<evidence type="ECO:0000259" key="4">
    <source>
        <dbReference type="PROSITE" id="PS50250"/>
    </source>
</evidence>
<dbReference type="InterPro" id="IPR033466">
    <property type="entry name" value="Cornichon_conserved"/>
</dbReference>
<feature type="domain" description="PCI" evidence="4">
    <location>
        <begin position="92"/>
        <end position="266"/>
    </location>
</feature>
<protein>
    <submittedName>
        <fullName evidence="5">Cornichon protein-domain-containing protein</fullName>
    </submittedName>
</protein>
<dbReference type="InterPro" id="IPR003377">
    <property type="entry name" value="Cornichon"/>
</dbReference>
<organism evidence="5 6">
    <name type="scientific">Phycomyces blakesleeanus</name>
    <dbReference type="NCBI Taxonomy" id="4837"/>
    <lineage>
        <taxon>Eukaryota</taxon>
        <taxon>Fungi</taxon>
        <taxon>Fungi incertae sedis</taxon>
        <taxon>Mucoromycota</taxon>
        <taxon>Mucoromycotina</taxon>
        <taxon>Mucoromycetes</taxon>
        <taxon>Mucorales</taxon>
        <taxon>Phycomycetaceae</taxon>
        <taxon>Phycomyces</taxon>
    </lineage>
</organism>
<proteinExistence type="inferred from homology"/>
<feature type="transmembrane region" description="Helical" evidence="3">
    <location>
        <begin position="386"/>
        <end position="407"/>
    </location>
</feature>
<keyword evidence="3" id="KW-1133">Transmembrane helix</keyword>
<keyword evidence="6" id="KW-1185">Reference proteome</keyword>
<dbReference type="SMART" id="SM01398">
    <property type="entry name" value="Cornichon"/>
    <property type="match status" value="1"/>
</dbReference>
<comment type="caution">
    <text evidence="5">The sequence shown here is derived from an EMBL/GenBank/DDBJ whole genome shotgun (WGS) entry which is preliminary data.</text>
</comment>
<dbReference type="PROSITE" id="PS01340">
    <property type="entry name" value="CORNICHON"/>
    <property type="match status" value="1"/>
</dbReference>
<dbReference type="Pfam" id="PF03311">
    <property type="entry name" value="Cornichon"/>
    <property type="match status" value="1"/>
</dbReference>
<evidence type="ECO:0000313" key="5">
    <source>
        <dbReference type="EMBL" id="KAL0097825.1"/>
    </source>
</evidence>
<sequence>MKEHTLSTFVTSSMSASPKQLATLRDQLKAEIGSPSTNLQKCNQLLAQSKIVMAELGAFTPTPGKPDASVLLVARDILETGVYYSVRVKDIASFERYIAQLNTYYHDLASVLPPSPQMYPLIGLNLLRLLSQNRLSEFHTSLEAIDPEQLQSSTFIKQAVDLEQFLMEGSYNKVWSTRSTVKGDEFMFFYDILINTIRNEIAGCSEKAYEFLPLQDAGTLLFLKNTEEILNFANQRGWKVNPVEQKIYFGTEDSNAVEIPQEQIITQTLAYARELEPMLFLFAVIMAALLLFSMVFFVIMFSDLECDYVNPIDLCNKLNQFVLPEMGAHAFLFFMFLVNGSWTAMILNLPLVAYNIRKVTNNRHMYDATEIFRTLSTHKKECFFKLAFYLICFFYFLYRMIVALIAADA</sequence>
<keyword evidence="2" id="KW-0647">Proteasome</keyword>
<dbReference type="Pfam" id="PF10075">
    <property type="entry name" value="CSN8_PSD8_EIF3K"/>
    <property type="match status" value="1"/>
</dbReference>
<evidence type="ECO:0000313" key="6">
    <source>
        <dbReference type="Proteomes" id="UP001448207"/>
    </source>
</evidence>
<dbReference type="EMBL" id="JBCLYO010000001">
    <property type="protein sequence ID" value="KAL0097825.1"/>
    <property type="molecule type" value="Genomic_DNA"/>
</dbReference>
<name>A0ABR3BJU5_PHYBL</name>
<dbReference type="InterPro" id="IPR033464">
    <property type="entry name" value="CSN8_PSD8_EIF3K"/>
</dbReference>
<gene>
    <name evidence="5" type="ORF">J3Q64DRAFT_1652767</name>
</gene>
<dbReference type="PANTHER" id="PTHR12387">
    <property type="entry name" value="26S PROTEASOME NON-ATPASE REGULATORY SUBUNIT 8"/>
    <property type="match status" value="1"/>
</dbReference>
<dbReference type="PROSITE" id="PS50250">
    <property type="entry name" value="PCI"/>
    <property type="match status" value="1"/>
</dbReference>
<feature type="transmembrane region" description="Helical" evidence="3">
    <location>
        <begin position="331"/>
        <end position="356"/>
    </location>
</feature>
<comment type="similarity">
    <text evidence="1">Belongs to the proteasome subunit S14 family.</text>
</comment>
<dbReference type="InterPro" id="IPR000717">
    <property type="entry name" value="PCI_dom"/>
</dbReference>
<keyword evidence="3" id="KW-0472">Membrane</keyword>